<evidence type="ECO:0000313" key="1">
    <source>
        <dbReference type="EMBL" id="RNL57475.1"/>
    </source>
</evidence>
<dbReference type="Proteomes" id="UP000273807">
    <property type="component" value="Unassembled WGS sequence"/>
</dbReference>
<evidence type="ECO:0000313" key="2">
    <source>
        <dbReference type="Proteomes" id="UP000273807"/>
    </source>
</evidence>
<gene>
    <name evidence="1" type="ORF">D7003_06890</name>
</gene>
<comment type="caution">
    <text evidence="1">The sequence shown here is derived from an EMBL/GenBank/DDBJ whole genome shotgun (WGS) entry which is preliminary data.</text>
</comment>
<sequence length="69" mass="7460">MSTSSDCIEIHVDNRGALDERLTEAVLGLQEVAMAGGTHGILLTRHKPGHYTAALSEQVPFGMTRELVQ</sequence>
<proteinExistence type="predicted"/>
<dbReference type="RefSeq" id="WP_123254721.1">
    <property type="nucleotide sequence ID" value="NZ_RBED01000074.1"/>
</dbReference>
<keyword evidence="2" id="KW-1185">Reference proteome</keyword>
<protein>
    <submittedName>
        <fullName evidence="1">Uncharacterized protein</fullName>
    </submittedName>
</protein>
<accession>A0A3N0C4Y3</accession>
<organism evidence="1 2">
    <name type="scientific">Arthrobacter oryzae</name>
    <dbReference type="NCBI Taxonomy" id="409290"/>
    <lineage>
        <taxon>Bacteria</taxon>
        <taxon>Bacillati</taxon>
        <taxon>Actinomycetota</taxon>
        <taxon>Actinomycetes</taxon>
        <taxon>Micrococcales</taxon>
        <taxon>Micrococcaceae</taxon>
        <taxon>Arthrobacter</taxon>
    </lineage>
</organism>
<name>A0A3N0C4Y3_9MICC</name>
<dbReference type="OrthoDB" id="5122836at2"/>
<reference evidence="1 2" key="1">
    <citation type="submission" date="2018-10" db="EMBL/GenBank/DDBJ databases">
        <title>Genome sequencing of Arthrobacter oryzae TNB02.</title>
        <authorList>
            <person name="Cho Y.-J."/>
            <person name="Cho A."/>
            <person name="Kim O.-S."/>
        </authorList>
    </citation>
    <scope>NUCLEOTIDE SEQUENCE [LARGE SCALE GENOMIC DNA]</scope>
    <source>
        <strain evidence="1 2">TNB02</strain>
    </source>
</reference>
<dbReference type="EMBL" id="RBED01000074">
    <property type="protein sequence ID" value="RNL57475.1"/>
    <property type="molecule type" value="Genomic_DNA"/>
</dbReference>
<dbReference type="AlphaFoldDB" id="A0A3N0C4Y3"/>